<dbReference type="GO" id="GO:0046872">
    <property type="term" value="F:metal ion binding"/>
    <property type="evidence" value="ECO:0007669"/>
    <property type="project" value="InterPro"/>
</dbReference>
<evidence type="ECO:0000256" key="2">
    <source>
        <dbReference type="ARBA" id="ARBA00022801"/>
    </source>
</evidence>
<keyword evidence="1 4" id="KW-0732">Signal</keyword>
<dbReference type="EC" id="3.1.3.2" evidence="4"/>
<dbReference type="InterPro" id="IPR008963">
    <property type="entry name" value="Purple_acid_Pase-like_N"/>
</dbReference>
<feature type="chain" id="PRO_5015376080" description="Purple acid phosphatase" evidence="4">
    <location>
        <begin position="21"/>
        <end position="553"/>
    </location>
</feature>
<dbReference type="Proteomes" id="UP000237144">
    <property type="component" value="Unassembled WGS sequence"/>
</dbReference>
<dbReference type="AlphaFoldDB" id="A0A2S5BGI4"/>
<dbReference type="Gene3D" id="2.60.40.380">
    <property type="entry name" value="Purple acid phosphatase-like, N-terminal"/>
    <property type="match status" value="1"/>
</dbReference>
<dbReference type="PANTHER" id="PTHR22953:SF145">
    <property type="entry name" value="PURPLE ACID PHOSPHATASE"/>
    <property type="match status" value="1"/>
</dbReference>
<dbReference type="Pfam" id="PF16656">
    <property type="entry name" value="Pur_ac_phosph_N"/>
    <property type="match status" value="1"/>
</dbReference>
<dbReference type="InterPro" id="IPR039331">
    <property type="entry name" value="PAPs-like"/>
</dbReference>
<dbReference type="STRING" id="741276.A0A2S5BGI4"/>
<gene>
    <name evidence="6" type="ORF">BMF94_0971</name>
</gene>
<accession>A0A2S5BGI4</accession>
<dbReference type="InterPro" id="IPR041792">
    <property type="entry name" value="MPP_PAP"/>
</dbReference>
<comment type="caution">
    <text evidence="6">The sequence shown here is derived from an EMBL/GenBank/DDBJ whole genome shotgun (WGS) entry which is preliminary data.</text>
</comment>
<keyword evidence="2 4" id="KW-0378">Hydrolase</keyword>
<name>A0A2S5BGI4_9BASI</name>
<proteinExistence type="inferred from homology"/>
<dbReference type="InterPro" id="IPR029052">
    <property type="entry name" value="Metallo-depent_PP-like"/>
</dbReference>
<dbReference type="InterPro" id="IPR004843">
    <property type="entry name" value="Calcineurin-like_PHP"/>
</dbReference>
<evidence type="ECO:0000256" key="1">
    <source>
        <dbReference type="ARBA" id="ARBA00022729"/>
    </source>
</evidence>
<evidence type="ECO:0000313" key="6">
    <source>
        <dbReference type="EMBL" id="POY75888.1"/>
    </source>
</evidence>
<dbReference type="CDD" id="cd00839">
    <property type="entry name" value="MPP_PAPs"/>
    <property type="match status" value="1"/>
</dbReference>
<organism evidence="6 7">
    <name type="scientific">Rhodotorula taiwanensis</name>
    <dbReference type="NCBI Taxonomy" id="741276"/>
    <lineage>
        <taxon>Eukaryota</taxon>
        <taxon>Fungi</taxon>
        <taxon>Dikarya</taxon>
        <taxon>Basidiomycota</taxon>
        <taxon>Pucciniomycotina</taxon>
        <taxon>Microbotryomycetes</taxon>
        <taxon>Sporidiobolales</taxon>
        <taxon>Sporidiobolaceae</taxon>
        <taxon>Rhodotorula</taxon>
    </lineage>
</organism>
<comment type="similarity">
    <text evidence="4">Belongs to the metallophosphoesterase superfamily. Purple acid phosphatase family.</text>
</comment>
<reference evidence="6 7" key="1">
    <citation type="journal article" date="2018" name="Front. Microbiol.">
        <title>Prospects for Fungal Bioremediation of Acidic Radioactive Waste Sites: Characterization and Genome Sequence of Rhodotorula taiwanensis MD1149.</title>
        <authorList>
            <person name="Tkavc R."/>
            <person name="Matrosova V.Y."/>
            <person name="Grichenko O.E."/>
            <person name="Gostincar C."/>
            <person name="Volpe R.P."/>
            <person name="Klimenkova P."/>
            <person name="Gaidamakova E.K."/>
            <person name="Zhou C.E."/>
            <person name="Stewart B.J."/>
            <person name="Lyman M.G."/>
            <person name="Malfatti S.A."/>
            <person name="Rubinfeld B."/>
            <person name="Courtot M."/>
            <person name="Singh J."/>
            <person name="Dalgard C.L."/>
            <person name="Hamilton T."/>
            <person name="Frey K.G."/>
            <person name="Gunde-Cimerman N."/>
            <person name="Dugan L."/>
            <person name="Daly M.J."/>
        </authorList>
    </citation>
    <scope>NUCLEOTIDE SEQUENCE [LARGE SCALE GENOMIC DNA]</scope>
    <source>
        <strain evidence="6 7">MD1149</strain>
    </source>
</reference>
<comment type="catalytic activity">
    <reaction evidence="4">
        <text>a phosphate monoester + H2O = an alcohol + phosphate</text>
        <dbReference type="Rhea" id="RHEA:15017"/>
        <dbReference type="ChEBI" id="CHEBI:15377"/>
        <dbReference type="ChEBI" id="CHEBI:30879"/>
        <dbReference type="ChEBI" id="CHEBI:43474"/>
        <dbReference type="ChEBI" id="CHEBI:67140"/>
        <dbReference type="EC" id="3.1.3.2"/>
    </reaction>
</comment>
<dbReference type="SUPFAM" id="SSF56300">
    <property type="entry name" value="Metallo-dependent phosphatases"/>
    <property type="match status" value="1"/>
</dbReference>
<feature type="domain" description="Fibronectin type-III" evidence="5">
    <location>
        <begin position="50"/>
        <end position="146"/>
    </location>
</feature>
<evidence type="ECO:0000313" key="7">
    <source>
        <dbReference type="Proteomes" id="UP000237144"/>
    </source>
</evidence>
<dbReference type="InterPro" id="IPR003961">
    <property type="entry name" value="FN3_dom"/>
</dbReference>
<dbReference type="Pfam" id="PF14008">
    <property type="entry name" value="Metallophos_C"/>
    <property type="match status" value="1"/>
</dbReference>
<dbReference type="Pfam" id="PF00149">
    <property type="entry name" value="Metallophos"/>
    <property type="match status" value="1"/>
</dbReference>
<sequence length="553" mass="61580">MLSKLLQLVAITAAVSQILADDMAGTSVGNYKDIGNGVHVPGAIPNNKWEPLQHRLAYAGPTGMSVSWNTFAQIDEPTVWYGLHPQKLDMYVKSNTSITYPTSRTWNNHVKVTGLKPDTTYYYRVSGTNGAGAAYLPTYKFKTARPAGDDKPLTIATFGDLGLMGRDGLSTKTGPIGGDNYTDIGEYDSNTIQSLLQSKDTYDFMYHVGDIGYADYFLKESVQGYFGISDNATMPTIDEVANGYESLSEQFFDQMVPITAEKPWMVLAGNHEANCDNGGVKDKQHNKTYTADYCLPAQQNFTWYNHHFAMPSAESGGVSNMWYSYEVGPVHFVSLLTETDLGAGNPGPIENVKGNMNGPFGKPNQQIDWLKADLASVDRKKTPWLVVGLHRPWYTSIQIPEIYTAWQKAFEQIFYDYNVDLYLTGHVHTFESFKPMFNGTIDAAGFNNPRMPWPIVQGAAGHYDGLDQYDGPERLNGSDYSNDQVYGWGKMTFHNKTHVTYDYVASRNSSVVFSQTLYKEHNFGAANCTDGQKILPKMQKKPPKVNARASIDF</sequence>
<feature type="signal peptide" evidence="4">
    <location>
        <begin position="1"/>
        <end position="20"/>
    </location>
</feature>
<dbReference type="InterPro" id="IPR025733">
    <property type="entry name" value="PAPs_C"/>
</dbReference>
<dbReference type="SMART" id="SM00060">
    <property type="entry name" value="FN3"/>
    <property type="match status" value="1"/>
</dbReference>
<dbReference type="InterPro" id="IPR015914">
    <property type="entry name" value="PAPs_N"/>
</dbReference>
<dbReference type="OrthoDB" id="45007at2759"/>
<evidence type="ECO:0000259" key="5">
    <source>
        <dbReference type="PROSITE" id="PS50853"/>
    </source>
</evidence>
<dbReference type="SUPFAM" id="SSF49363">
    <property type="entry name" value="Purple acid phosphatase, N-terminal domain"/>
    <property type="match status" value="1"/>
</dbReference>
<dbReference type="GO" id="GO:0003993">
    <property type="term" value="F:acid phosphatase activity"/>
    <property type="evidence" value="ECO:0007669"/>
    <property type="project" value="UniProtKB-EC"/>
</dbReference>
<keyword evidence="3" id="KW-0325">Glycoprotein</keyword>
<protein>
    <recommendedName>
        <fullName evidence="4">Purple acid phosphatase</fullName>
        <ecNumber evidence="4">3.1.3.2</ecNumber>
    </recommendedName>
</protein>
<evidence type="ECO:0000256" key="4">
    <source>
        <dbReference type="RuleBase" id="RU361203"/>
    </source>
</evidence>
<dbReference type="CDD" id="cd00063">
    <property type="entry name" value="FN3"/>
    <property type="match status" value="1"/>
</dbReference>
<dbReference type="PANTHER" id="PTHR22953">
    <property type="entry name" value="ACID PHOSPHATASE RELATED"/>
    <property type="match status" value="1"/>
</dbReference>
<keyword evidence="7" id="KW-1185">Reference proteome</keyword>
<evidence type="ECO:0000256" key="3">
    <source>
        <dbReference type="ARBA" id="ARBA00023180"/>
    </source>
</evidence>
<dbReference type="Gene3D" id="3.60.21.10">
    <property type="match status" value="1"/>
</dbReference>
<dbReference type="EMBL" id="PJQD01000009">
    <property type="protein sequence ID" value="POY75888.1"/>
    <property type="molecule type" value="Genomic_DNA"/>
</dbReference>
<dbReference type="PROSITE" id="PS50853">
    <property type="entry name" value="FN3"/>
    <property type="match status" value="1"/>
</dbReference>